<dbReference type="EC" id="1.2.5.3" evidence="5"/>
<dbReference type="SMART" id="SM01092">
    <property type="entry name" value="CO_deh_flav_C"/>
    <property type="match status" value="1"/>
</dbReference>
<dbReference type="Pfam" id="PF03450">
    <property type="entry name" value="CO_deh_flav_C"/>
    <property type="match status" value="1"/>
</dbReference>
<evidence type="ECO:0000259" key="4">
    <source>
        <dbReference type="PROSITE" id="PS51387"/>
    </source>
</evidence>
<protein>
    <submittedName>
        <fullName evidence="5">Carbon monoxide dehydrogenase medium chain</fullName>
        <ecNumber evidence="5">1.2.5.3</ecNumber>
    </submittedName>
</protein>
<reference evidence="5 6" key="1">
    <citation type="submission" date="2018-09" db="EMBL/GenBank/DDBJ databases">
        <title>Evolutionary history of phycoerythrin pigmentation in the water bloom-forming cyanobacterium Microcystis aeruginosa.</title>
        <authorList>
            <person name="Tanabe Y."/>
            <person name="Tanabe Y."/>
            <person name="Yamaguchi H."/>
        </authorList>
    </citation>
    <scope>NUCLEOTIDE SEQUENCE [LARGE SCALE GENOMIC DNA]</scope>
    <source>
        <strain evidence="5 6">NIES-2520</strain>
    </source>
</reference>
<evidence type="ECO:0000256" key="3">
    <source>
        <dbReference type="ARBA" id="ARBA00023002"/>
    </source>
</evidence>
<dbReference type="InterPro" id="IPR016166">
    <property type="entry name" value="FAD-bd_PCMH"/>
</dbReference>
<dbReference type="Pfam" id="PF00941">
    <property type="entry name" value="FAD_binding_5"/>
    <property type="match status" value="1"/>
</dbReference>
<accession>A0A5A5RFV9</accession>
<dbReference type="InterPro" id="IPR005107">
    <property type="entry name" value="CO_DH_flav_C"/>
</dbReference>
<organism evidence="5 6">
    <name type="scientific">Microcystis aeruginosa NIES-2520</name>
    <dbReference type="NCBI Taxonomy" id="2303982"/>
    <lineage>
        <taxon>Bacteria</taxon>
        <taxon>Bacillati</taxon>
        <taxon>Cyanobacteriota</taxon>
        <taxon>Cyanophyceae</taxon>
        <taxon>Oscillatoriophycideae</taxon>
        <taxon>Chroococcales</taxon>
        <taxon>Microcystaceae</taxon>
        <taxon>Microcystis</taxon>
    </lineage>
</organism>
<evidence type="ECO:0000313" key="6">
    <source>
        <dbReference type="Proteomes" id="UP000324917"/>
    </source>
</evidence>
<dbReference type="RefSeq" id="WP_149985642.1">
    <property type="nucleotide sequence ID" value="NZ_BHVP01000007.1"/>
</dbReference>
<dbReference type="InterPro" id="IPR051312">
    <property type="entry name" value="Diverse_Substr_Oxidored"/>
</dbReference>
<keyword evidence="3 5" id="KW-0560">Oxidoreductase</keyword>
<keyword evidence="1" id="KW-0285">Flavoprotein</keyword>
<feature type="domain" description="FAD-binding PCMH-type" evidence="4">
    <location>
        <begin position="1"/>
        <end position="177"/>
    </location>
</feature>
<sequence length="302" mass="32096">MIPVQFDYAAPASLEEAVKLLKNDERAQILAGSHSLIASLKQGRACPPLLIDLLKIPSLSGIRCEANGLLQIGAMTTLDQVAASREVQENFPALAEAAHSVGDAQIRNWQRTGDLFAYRDLACDLPAVALVLEATFQTVGVSGHHAMGAEELLRLAVESQWILQEIVSSIDFPPCVSWTGTAYQSLRHPASALAICGVAALVEPSANQVSVSKCRVAVTGALSYPIRLPQVEAAMEGKAPTAENIAAAAKLAAENVTTAVAAREELTILGDLYASAEYRTHLSIVLTKRTLTEATKRAKFAS</sequence>
<dbReference type="Proteomes" id="UP000324917">
    <property type="component" value="Unassembled WGS sequence"/>
</dbReference>
<dbReference type="SUPFAM" id="SSF56176">
    <property type="entry name" value="FAD-binding/transporter-associated domain-like"/>
    <property type="match status" value="1"/>
</dbReference>
<evidence type="ECO:0000256" key="2">
    <source>
        <dbReference type="ARBA" id="ARBA00022827"/>
    </source>
</evidence>
<comment type="caution">
    <text evidence="5">The sequence shown here is derived from an EMBL/GenBank/DDBJ whole genome shotgun (WGS) entry which is preliminary data.</text>
</comment>
<dbReference type="InterPro" id="IPR016169">
    <property type="entry name" value="FAD-bd_PCMH_sub2"/>
</dbReference>
<dbReference type="InterPro" id="IPR002346">
    <property type="entry name" value="Mopterin_DH_FAD-bd"/>
</dbReference>
<dbReference type="InterPro" id="IPR036318">
    <property type="entry name" value="FAD-bd_PCMH-like_sf"/>
</dbReference>
<dbReference type="Gene3D" id="3.30.465.10">
    <property type="match status" value="1"/>
</dbReference>
<name>A0A5A5RFV9_MICAE</name>
<dbReference type="EMBL" id="BHVP01000007">
    <property type="protein sequence ID" value="GCA73805.1"/>
    <property type="molecule type" value="Genomic_DNA"/>
</dbReference>
<dbReference type="Gene3D" id="3.30.43.10">
    <property type="entry name" value="Uridine Diphospho-n-acetylenolpyruvylglucosamine Reductase, domain 2"/>
    <property type="match status" value="1"/>
</dbReference>
<dbReference type="SUPFAM" id="SSF55447">
    <property type="entry name" value="CO dehydrogenase flavoprotein C-terminal domain-like"/>
    <property type="match status" value="1"/>
</dbReference>
<proteinExistence type="predicted"/>
<dbReference type="PROSITE" id="PS51387">
    <property type="entry name" value="FAD_PCMH"/>
    <property type="match status" value="1"/>
</dbReference>
<dbReference type="AlphaFoldDB" id="A0A5A5RFV9"/>
<keyword evidence="2" id="KW-0274">FAD</keyword>
<evidence type="ECO:0000256" key="1">
    <source>
        <dbReference type="ARBA" id="ARBA00022630"/>
    </source>
</evidence>
<dbReference type="Gene3D" id="3.30.390.50">
    <property type="entry name" value="CO dehydrogenase flavoprotein, C-terminal domain"/>
    <property type="match status" value="1"/>
</dbReference>
<dbReference type="InterPro" id="IPR036683">
    <property type="entry name" value="CO_DH_flav_C_dom_sf"/>
</dbReference>
<dbReference type="GO" id="GO:0008805">
    <property type="term" value="F:carbon-monoxide oxygenase activity"/>
    <property type="evidence" value="ECO:0007669"/>
    <property type="project" value="UniProtKB-EC"/>
</dbReference>
<dbReference type="PANTHER" id="PTHR42659">
    <property type="entry name" value="XANTHINE DEHYDROGENASE SUBUNIT C-RELATED"/>
    <property type="match status" value="1"/>
</dbReference>
<dbReference type="GO" id="GO:0071949">
    <property type="term" value="F:FAD binding"/>
    <property type="evidence" value="ECO:0007669"/>
    <property type="project" value="InterPro"/>
</dbReference>
<evidence type="ECO:0000313" key="5">
    <source>
        <dbReference type="EMBL" id="GCA73805.1"/>
    </source>
</evidence>
<dbReference type="InterPro" id="IPR016167">
    <property type="entry name" value="FAD-bd_PCMH_sub1"/>
</dbReference>
<gene>
    <name evidence="5" type="primary">cutM</name>
    <name evidence="5" type="ORF">MiTe_00625</name>
</gene>
<dbReference type="PANTHER" id="PTHR42659:SF2">
    <property type="entry name" value="XANTHINE DEHYDROGENASE SUBUNIT C-RELATED"/>
    <property type="match status" value="1"/>
</dbReference>